<dbReference type="Proteomes" id="UP001209854">
    <property type="component" value="Unassembled WGS sequence"/>
</dbReference>
<sequence length="201" mass="22890">MDRLLPLVAAVVSQTERRVFKGEKVPAQEKIVSLYEPHTDIIVKDRRDVQYSHKLNLTQGKSRMFLDLVIETGNPADSDRFIPMLKRQIDIYERAPRQAAVDGGYASSTNLEDAKALGVNDVAFHKKRGLEVKDMVKSQYVYRKLYCFRAGIEAGISWLKRCFGLSVCPCQDEEHFEAWCWAAVVCYNFVILSRYPAPAIA</sequence>
<name>A0ABT3MXD1_9GAMM</name>
<dbReference type="RefSeq" id="WP_262563780.1">
    <property type="nucleotide sequence ID" value="NZ_JAPFCC010000001.1"/>
</dbReference>
<evidence type="ECO:0000313" key="2">
    <source>
        <dbReference type="EMBL" id="MCW7554042.1"/>
    </source>
</evidence>
<feature type="domain" description="Transposase IS4-like" evidence="1">
    <location>
        <begin position="55"/>
        <end position="189"/>
    </location>
</feature>
<accession>A0ABT3MXD1</accession>
<reference evidence="2 3" key="1">
    <citation type="submission" date="2022-10" db="EMBL/GenBank/DDBJ databases">
        <title>High-quality genome sequences of two octocoral-associated bacteria, Endozoicomonas euniceicola EF212 and Endozoicomonas gorgoniicola PS125.</title>
        <authorList>
            <person name="Chiou Y.-J."/>
            <person name="Chen Y.-H."/>
        </authorList>
    </citation>
    <scope>NUCLEOTIDE SEQUENCE [LARGE SCALE GENOMIC DNA]</scope>
    <source>
        <strain evidence="2 3">PS125</strain>
    </source>
</reference>
<keyword evidence="3" id="KW-1185">Reference proteome</keyword>
<protein>
    <submittedName>
        <fullName evidence="2">Transposase</fullName>
    </submittedName>
</protein>
<proteinExistence type="predicted"/>
<comment type="caution">
    <text evidence="2">The sequence shown here is derived from an EMBL/GenBank/DDBJ whole genome shotgun (WGS) entry which is preliminary data.</text>
</comment>
<organism evidence="2 3">
    <name type="scientific">Endozoicomonas gorgoniicola</name>
    <dbReference type="NCBI Taxonomy" id="1234144"/>
    <lineage>
        <taxon>Bacteria</taxon>
        <taxon>Pseudomonadati</taxon>
        <taxon>Pseudomonadota</taxon>
        <taxon>Gammaproteobacteria</taxon>
        <taxon>Oceanospirillales</taxon>
        <taxon>Endozoicomonadaceae</taxon>
        <taxon>Endozoicomonas</taxon>
    </lineage>
</organism>
<evidence type="ECO:0000313" key="3">
    <source>
        <dbReference type="Proteomes" id="UP001209854"/>
    </source>
</evidence>
<dbReference type="InterPro" id="IPR002559">
    <property type="entry name" value="Transposase_11"/>
</dbReference>
<dbReference type="EMBL" id="JAPFCC010000001">
    <property type="protein sequence ID" value="MCW7554042.1"/>
    <property type="molecule type" value="Genomic_DNA"/>
</dbReference>
<gene>
    <name evidence="2" type="ORF">NX722_15725</name>
</gene>
<evidence type="ECO:0000259" key="1">
    <source>
        <dbReference type="Pfam" id="PF01609"/>
    </source>
</evidence>
<dbReference type="Pfam" id="PF01609">
    <property type="entry name" value="DDE_Tnp_1"/>
    <property type="match status" value="1"/>
</dbReference>